<feature type="region of interest" description="Disordered" evidence="1">
    <location>
        <begin position="44"/>
        <end position="79"/>
    </location>
</feature>
<name>A0A6A4NBG9_LUPAL</name>
<organism evidence="2 3">
    <name type="scientific">Lupinus albus</name>
    <name type="common">White lupine</name>
    <name type="synonym">Lupinus termis</name>
    <dbReference type="NCBI Taxonomy" id="3870"/>
    <lineage>
        <taxon>Eukaryota</taxon>
        <taxon>Viridiplantae</taxon>
        <taxon>Streptophyta</taxon>
        <taxon>Embryophyta</taxon>
        <taxon>Tracheophyta</taxon>
        <taxon>Spermatophyta</taxon>
        <taxon>Magnoliopsida</taxon>
        <taxon>eudicotyledons</taxon>
        <taxon>Gunneridae</taxon>
        <taxon>Pentapetalae</taxon>
        <taxon>rosids</taxon>
        <taxon>fabids</taxon>
        <taxon>Fabales</taxon>
        <taxon>Fabaceae</taxon>
        <taxon>Papilionoideae</taxon>
        <taxon>50 kb inversion clade</taxon>
        <taxon>genistoids sensu lato</taxon>
        <taxon>core genistoids</taxon>
        <taxon>Genisteae</taxon>
        <taxon>Lupinus</taxon>
    </lineage>
</organism>
<sequence length="79" mass="9245">MSKPKTNRKPTIIGHVSNNQNQKTEKQPSWSVKGFLACRNFQIQQQQPKQPQHLSETKQPSKKHGQKNLQENEMFKFTL</sequence>
<feature type="region of interest" description="Disordered" evidence="1">
    <location>
        <begin position="1"/>
        <end position="30"/>
    </location>
</feature>
<reference evidence="3" key="1">
    <citation type="journal article" date="2020" name="Nat. Commun.">
        <title>Genome sequence of the cluster root forming white lupin.</title>
        <authorList>
            <person name="Hufnagel B."/>
            <person name="Marques A."/>
            <person name="Soriano A."/>
            <person name="Marques L."/>
            <person name="Divol F."/>
            <person name="Doumas P."/>
            <person name="Sallet E."/>
            <person name="Mancinotti D."/>
            <person name="Carrere S."/>
            <person name="Marande W."/>
            <person name="Arribat S."/>
            <person name="Keller J."/>
            <person name="Huneau C."/>
            <person name="Blein T."/>
            <person name="Aime D."/>
            <person name="Laguerre M."/>
            <person name="Taylor J."/>
            <person name="Schubert V."/>
            <person name="Nelson M."/>
            <person name="Geu-Flores F."/>
            <person name="Crespi M."/>
            <person name="Gallardo-Guerrero K."/>
            <person name="Delaux P.-M."/>
            <person name="Salse J."/>
            <person name="Berges H."/>
            <person name="Guyot R."/>
            <person name="Gouzy J."/>
            <person name="Peret B."/>
        </authorList>
    </citation>
    <scope>NUCLEOTIDE SEQUENCE [LARGE SCALE GENOMIC DNA]</scope>
    <source>
        <strain evidence="3">cv. Amiga</strain>
    </source>
</reference>
<dbReference type="Proteomes" id="UP000447434">
    <property type="component" value="Chromosome 23"/>
</dbReference>
<keyword evidence="3" id="KW-1185">Reference proteome</keyword>
<evidence type="ECO:0000313" key="2">
    <source>
        <dbReference type="EMBL" id="KAE9587172.1"/>
    </source>
</evidence>
<gene>
    <name evidence="2" type="ORF">Lalb_Chr23g0270841</name>
</gene>
<proteinExistence type="predicted"/>
<dbReference type="EMBL" id="WOCE01000023">
    <property type="protein sequence ID" value="KAE9587172.1"/>
    <property type="molecule type" value="Genomic_DNA"/>
</dbReference>
<comment type="caution">
    <text evidence="2">The sequence shown here is derived from an EMBL/GenBank/DDBJ whole genome shotgun (WGS) entry which is preliminary data.</text>
</comment>
<protein>
    <submittedName>
        <fullName evidence="2">Uncharacterized protein</fullName>
    </submittedName>
</protein>
<evidence type="ECO:0000256" key="1">
    <source>
        <dbReference type="SAM" id="MobiDB-lite"/>
    </source>
</evidence>
<evidence type="ECO:0000313" key="3">
    <source>
        <dbReference type="Proteomes" id="UP000447434"/>
    </source>
</evidence>
<accession>A0A6A4NBG9</accession>
<dbReference type="AlphaFoldDB" id="A0A6A4NBG9"/>
<feature type="compositionally biased region" description="Polar residues" evidence="1">
    <location>
        <begin position="16"/>
        <end position="30"/>
    </location>
</feature>